<evidence type="ECO:0000256" key="10">
    <source>
        <dbReference type="SAM" id="Phobius"/>
    </source>
</evidence>
<evidence type="ECO:0000256" key="8">
    <source>
        <dbReference type="ARBA" id="ARBA00023136"/>
    </source>
</evidence>
<comment type="similarity">
    <text evidence="9">Belongs to the binding-protein-dependent transport system permease family. LivHM subfamily.</text>
</comment>
<keyword evidence="5 10" id="KW-0812">Transmembrane</keyword>
<feature type="transmembrane region" description="Helical" evidence="10">
    <location>
        <begin position="198"/>
        <end position="218"/>
    </location>
</feature>
<organism evidence="12 13">
    <name type="scientific">Aeromicrobium ginsengisoli</name>
    <dbReference type="NCBI Taxonomy" id="363867"/>
    <lineage>
        <taxon>Bacteria</taxon>
        <taxon>Bacillati</taxon>
        <taxon>Actinomycetota</taxon>
        <taxon>Actinomycetes</taxon>
        <taxon>Propionibacteriales</taxon>
        <taxon>Nocardioidaceae</taxon>
        <taxon>Aeromicrobium</taxon>
    </lineage>
</organism>
<sequence>MRLRTAALLSIVMGVLLMGLTSPAQAATNEAIDVTGKLADTRTDPAKPVPGVKISVEKDGAEIASGTSGADGSFSIALPGAPIDLLGEVITVKIDTDTLPEGADLRDPKKTSYKVTIKTDSDIQINYAIGPATDNSVGKLTEIGQSGINGIFLGLLLALAALGLSLVFGTTGLTNFAHGELITFGALAAFLFQDQWGWAFFPAALLAVILSGAFGLANDRLLWKPLRGRGTGLIAMMIVSIGLSIFLRNIYQYFFGADNHQYTGVPAGKLWNIGSIGISPKAFYIAVVCVVVLVVVSLAVQRTRLGKATRAVSDNPALAASSGIDVDRVITTIWIVGGALAGLSGIMWGLTNGFDYQVGNKILLLVFAAVTLGGLGTIWGTMAGSIIVGLLVEMSSIILPSELKYVTALVVLVLILLVRPQGLLGRAERVG</sequence>
<dbReference type="GO" id="GO:0005886">
    <property type="term" value="C:plasma membrane"/>
    <property type="evidence" value="ECO:0007669"/>
    <property type="project" value="UniProtKB-SubCell"/>
</dbReference>
<evidence type="ECO:0000313" key="12">
    <source>
        <dbReference type="EMBL" id="KAA1399684.1"/>
    </source>
</evidence>
<keyword evidence="3" id="KW-1003">Cell membrane</keyword>
<keyword evidence="11" id="KW-0732">Signal</keyword>
<dbReference type="GO" id="GO:0015808">
    <property type="term" value="P:L-alanine transport"/>
    <property type="evidence" value="ECO:0007669"/>
    <property type="project" value="TreeGrafter"/>
</dbReference>
<dbReference type="GO" id="GO:0015188">
    <property type="term" value="F:L-isoleucine transmembrane transporter activity"/>
    <property type="evidence" value="ECO:0007669"/>
    <property type="project" value="TreeGrafter"/>
</dbReference>
<name>A0A5M4FHL8_9ACTN</name>
<feature type="transmembrane region" description="Helical" evidence="10">
    <location>
        <begin position="329"/>
        <end position="350"/>
    </location>
</feature>
<dbReference type="PANTHER" id="PTHR11795">
    <property type="entry name" value="BRANCHED-CHAIN AMINO ACID TRANSPORT SYSTEM PERMEASE PROTEIN LIVH"/>
    <property type="match status" value="1"/>
</dbReference>
<keyword evidence="7 10" id="KW-1133">Transmembrane helix</keyword>
<feature type="chain" id="PRO_5024307980" evidence="11">
    <location>
        <begin position="27"/>
        <end position="431"/>
    </location>
</feature>
<dbReference type="GO" id="GO:0042941">
    <property type="term" value="P:D-alanine transmembrane transport"/>
    <property type="evidence" value="ECO:0007669"/>
    <property type="project" value="TreeGrafter"/>
</dbReference>
<feature type="transmembrane region" description="Helical" evidence="10">
    <location>
        <begin position="230"/>
        <end position="251"/>
    </location>
</feature>
<evidence type="ECO:0000313" key="13">
    <source>
        <dbReference type="Proteomes" id="UP000380867"/>
    </source>
</evidence>
<feature type="transmembrane region" description="Helical" evidence="10">
    <location>
        <begin position="150"/>
        <end position="168"/>
    </location>
</feature>
<dbReference type="CDD" id="cd06582">
    <property type="entry name" value="TM_PBP1_LivH_like"/>
    <property type="match status" value="1"/>
</dbReference>
<keyword evidence="13" id="KW-1185">Reference proteome</keyword>
<feature type="signal peptide" evidence="11">
    <location>
        <begin position="1"/>
        <end position="26"/>
    </location>
</feature>
<dbReference type="EMBL" id="SDPQ02000001">
    <property type="protein sequence ID" value="KAA1399684.1"/>
    <property type="molecule type" value="Genomic_DNA"/>
</dbReference>
<evidence type="ECO:0000256" key="9">
    <source>
        <dbReference type="ARBA" id="ARBA00037998"/>
    </source>
</evidence>
<dbReference type="PANTHER" id="PTHR11795:SF371">
    <property type="entry name" value="HIGH-AFFINITY BRANCHED-CHAIN AMINO ACID TRANSPORT SYSTEM PERMEASE PROTEIN LIVH"/>
    <property type="match status" value="1"/>
</dbReference>
<dbReference type="GO" id="GO:1903806">
    <property type="term" value="P:L-isoleucine import across plasma membrane"/>
    <property type="evidence" value="ECO:0007669"/>
    <property type="project" value="TreeGrafter"/>
</dbReference>
<feature type="transmembrane region" description="Helical" evidence="10">
    <location>
        <begin position="403"/>
        <end position="422"/>
    </location>
</feature>
<feature type="transmembrane region" description="Helical" evidence="10">
    <location>
        <begin position="362"/>
        <end position="391"/>
    </location>
</feature>
<comment type="caution">
    <text evidence="12">The sequence shown here is derived from an EMBL/GenBank/DDBJ whole genome shotgun (WGS) entry which is preliminary data.</text>
</comment>
<dbReference type="RefSeq" id="WP_149687818.1">
    <property type="nucleotide sequence ID" value="NZ_SDPQ02000001.1"/>
</dbReference>
<dbReference type="AlphaFoldDB" id="A0A5M4FHL8"/>
<dbReference type="GO" id="GO:0005304">
    <property type="term" value="F:L-valine transmembrane transporter activity"/>
    <property type="evidence" value="ECO:0007669"/>
    <property type="project" value="TreeGrafter"/>
</dbReference>
<evidence type="ECO:0000256" key="3">
    <source>
        <dbReference type="ARBA" id="ARBA00022475"/>
    </source>
</evidence>
<evidence type="ECO:0000256" key="7">
    <source>
        <dbReference type="ARBA" id="ARBA00022989"/>
    </source>
</evidence>
<feature type="transmembrane region" description="Helical" evidence="10">
    <location>
        <begin position="175"/>
        <end position="192"/>
    </location>
</feature>
<gene>
    <name evidence="12" type="ORF">ESP70_002675</name>
</gene>
<dbReference type="Pfam" id="PF02653">
    <property type="entry name" value="BPD_transp_2"/>
    <property type="match status" value="1"/>
</dbReference>
<dbReference type="OrthoDB" id="9807115at2"/>
<dbReference type="InterPro" id="IPR052157">
    <property type="entry name" value="BCAA_transport_permease"/>
</dbReference>
<accession>A0A5M4FHL8</accession>
<comment type="subcellular location">
    <subcellularLocation>
        <location evidence="1">Cell membrane</location>
        <topology evidence="1">Multi-pass membrane protein</topology>
    </subcellularLocation>
</comment>
<keyword evidence="6" id="KW-0029">Amino-acid transport</keyword>
<evidence type="ECO:0000256" key="11">
    <source>
        <dbReference type="SAM" id="SignalP"/>
    </source>
</evidence>
<proteinExistence type="inferred from homology"/>
<keyword evidence="2" id="KW-0813">Transport</keyword>
<evidence type="ECO:0000256" key="1">
    <source>
        <dbReference type="ARBA" id="ARBA00004651"/>
    </source>
</evidence>
<protein>
    <submittedName>
        <fullName evidence="12">Branched-chain amino acid ABC transporter permease</fullName>
    </submittedName>
</protein>
<evidence type="ECO:0000256" key="2">
    <source>
        <dbReference type="ARBA" id="ARBA00022448"/>
    </source>
</evidence>
<dbReference type="GO" id="GO:0015192">
    <property type="term" value="F:L-phenylalanine transmembrane transporter activity"/>
    <property type="evidence" value="ECO:0007669"/>
    <property type="project" value="TreeGrafter"/>
</dbReference>
<evidence type="ECO:0000256" key="4">
    <source>
        <dbReference type="ARBA" id="ARBA00022519"/>
    </source>
</evidence>
<evidence type="ECO:0000256" key="5">
    <source>
        <dbReference type="ARBA" id="ARBA00022692"/>
    </source>
</evidence>
<keyword evidence="8 10" id="KW-0472">Membrane</keyword>
<evidence type="ECO:0000256" key="6">
    <source>
        <dbReference type="ARBA" id="ARBA00022970"/>
    </source>
</evidence>
<dbReference type="Proteomes" id="UP000380867">
    <property type="component" value="Unassembled WGS sequence"/>
</dbReference>
<keyword evidence="4" id="KW-0997">Cell inner membrane</keyword>
<dbReference type="InterPro" id="IPR001851">
    <property type="entry name" value="ABC_transp_permease"/>
</dbReference>
<feature type="transmembrane region" description="Helical" evidence="10">
    <location>
        <begin position="282"/>
        <end position="300"/>
    </location>
</feature>
<dbReference type="GO" id="GO:0015190">
    <property type="term" value="F:L-leucine transmembrane transporter activity"/>
    <property type="evidence" value="ECO:0007669"/>
    <property type="project" value="TreeGrafter"/>
</dbReference>
<reference evidence="12" key="1">
    <citation type="submission" date="2019-09" db="EMBL/GenBank/DDBJ databases">
        <authorList>
            <person name="Li J."/>
        </authorList>
    </citation>
    <scope>NUCLEOTIDE SEQUENCE [LARGE SCALE GENOMIC DNA]</scope>
    <source>
        <strain evidence="12">JCM 14732</strain>
    </source>
</reference>